<evidence type="ECO:0000256" key="1">
    <source>
        <dbReference type="ARBA" id="ARBA00022670"/>
    </source>
</evidence>
<gene>
    <name evidence="8" type="ORF">GMPD_40380</name>
</gene>
<evidence type="ECO:0000256" key="6">
    <source>
        <dbReference type="RuleBase" id="RU003983"/>
    </source>
</evidence>
<keyword evidence="5 6" id="KW-0482">Metalloprotease</keyword>
<keyword evidence="3 6" id="KW-0378">Hydrolase</keyword>
<evidence type="ECO:0000259" key="7">
    <source>
        <dbReference type="Pfam" id="PF01435"/>
    </source>
</evidence>
<dbReference type="InterPro" id="IPR001915">
    <property type="entry name" value="Peptidase_M48"/>
</dbReference>
<dbReference type="PANTHER" id="PTHR22726">
    <property type="entry name" value="METALLOENDOPEPTIDASE OMA1"/>
    <property type="match status" value="1"/>
</dbReference>
<evidence type="ECO:0000256" key="2">
    <source>
        <dbReference type="ARBA" id="ARBA00022723"/>
    </source>
</evidence>
<sequence length="242" mass="26509">MGYTAEKIAERLPPKFEAAIAGGITSKFGHSDFPRTQKYLQKVLDSLVSSAEGLPPFAYRVIIVDENIVNAVALPAGNIVVFKGLVSKLKNENEVAIILAHELGHYAHRDHLRGLGRGLVLVSIMTVLGVSGDLPGFISPSVQTFDLKHSRDRESAADRYAMDLFVRTYGHSGGTVEVFKVLAAQEQGGRRPELLSTHPDTLWRIQSLTDYLKLKKYPNGSILPLPKPGVLPFPNDQTVKAQ</sequence>
<comment type="cofactor">
    <cofactor evidence="6">
        <name>Zn(2+)</name>
        <dbReference type="ChEBI" id="CHEBI:29105"/>
    </cofactor>
    <text evidence="6">Binds 1 zinc ion per subunit.</text>
</comment>
<keyword evidence="2" id="KW-0479">Metal-binding</keyword>
<dbReference type="PANTHER" id="PTHR22726:SF1">
    <property type="entry name" value="METALLOENDOPEPTIDASE OMA1, MITOCHONDRIAL"/>
    <property type="match status" value="1"/>
</dbReference>
<dbReference type="CDD" id="cd07324">
    <property type="entry name" value="M48C_Oma1-like"/>
    <property type="match status" value="1"/>
</dbReference>
<evidence type="ECO:0000313" key="9">
    <source>
        <dbReference type="Proteomes" id="UP000568888"/>
    </source>
</evidence>
<evidence type="ECO:0000313" key="8">
    <source>
        <dbReference type="EMBL" id="GFO66119.1"/>
    </source>
</evidence>
<reference evidence="9" key="1">
    <citation type="submission" date="2020-06" db="EMBL/GenBank/DDBJ databases">
        <title>Draft genomic sequecing of Geomonas sp. Red736.</title>
        <authorList>
            <person name="Itoh H."/>
            <person name="Xu Z.X."/>
            <person name="Ushijima N."/>
            <person name="Masuda Y."/>
            <person name="Shiratori Y."/>
            <person name="Senoo K."/>
        </authorList>
    </citation>
    <scope>NUCLEOTIDE SEQUENCE [LARGE SCALE GENOMIC DNA]</scope>
    <source>
        <strain evidence="9">Red736</strain>
    </source>
</reference>
<keyword evidence="4 6" id="KW-0862">Zinc</keyword>
<dbReference type="Pfam" id="PF01435">
    <property type="entry name" value="Peptidase_M48"/>
    <property type="match status" value="1"/>
</dbReference>
<dbReference type="GO" id="GO:0004222">
    <property type="term" value="F:metalloendopeptidase activity"/>
    <property type="evidence" value="ECO:0007669"/>
    <property type="project" value="InterPro"/>
</dbReference>
<dbReference type="AlphaFoldDB" id="A0A6V8N491"/>
<keyword evidence="1 6" id="KW-0645">Protease</keyword>
<proteinExistence type="inferred from homology"/>
<comment type="caution">
    <text evidence="8">The sequence shown here is derived from an EMBL/GenBank/DDBJ whole genome shotgun (WGS) entry which is preliminary data.</text>
</comment>
<evidence type="ECO:0000256" key="4">
    <source>
        <dbReference type="ARBA" id="ARBA00022833"/>
    </source>
</evidence>
<evidence type="ECO:0000256" key="5">
    <source>
        <dbReference type="ARBA" id="ARBA00023049"/>
    </source>
</evidence>
<evidence type="ECO:0000256" key="3">
    <source>
        <dbReference type="ARBA" id="ARBA00022801"/>
    </source>
</evidence>
<dbReference type="InterPro" id="IPR051156">
    <property type="entry name" value="Mito/Outer_Membr_Metalloprot"/>
</dbReference>
<dbReference type="GO" id="GO:0051603">
    <property type="term" value="P:proteolysis involved in protein catabolic process"/>
    <property type="evidence" value="ECO:0007669"/>
    <property type="project" value="TreeGrafter"/>
</dbReference>
<comment type="similarity">
    <text evidence="6">Belongs to the peptidase M48 family.</text>
</comment>
<dbReference type="Proteomes" id="UP000568888">
    <property type="component" value="Unassembled WGS sequence"/>
</dbReference>
<dbReference type="EMBL" id="BLXY01000017">
    <property type="protein sequence ID" value="GFO66119.1"/>
    <property type="molecule type" value="Genomic_DNA"/>
</dbReference>
<feature type="domain" description="Peptidase M48" evidence="7">
    <location>
        <begin position="34"/>
        <end position="210"/>
    </location>
</feature>
<dbReference type="GO" id="GO:0016020">
    <property type="term" value="C:membrane"/>
    <property type="evidence" value="ECO:0007669"/>
    <property type="project" value="TreeGrafter"/>
</dbReference>
<accession>A0A6V8N491</accession>
<protein>
    <recommendedName>
        <fullName evidence="7">Peptidase M48 domain-containing protein</fullName>
    </recommendedName>
</protein>
<dbReference type="GO" id="GO:0046872">
    <property type="term" value="F:metal ion binding"/>
    <property type="evidence" value="ECO:0007669"/>
    <property type="project" value="UniProtKB-KW"/>
</dbReference>
<organism evidence="8 9">
    <name type="scientific">Geomonas paludis</name>
    <dbReference type="NCBI Taxonomy" id="2740185"/>
    <lineage>
        <taxon>Bacteria</taxon>
        <taxon>Pseudomonadati</taxon>
        <taxon>Thermodesulfobacteriota</taxon>
        <taxon>Desulfuromonadia</taxon>
        <taxon>Geobacterales</taxon>
        <taxon>Geobacteraceae</taxon>
        <taxon>Geomonas</taxon>
    </lineage>
</organism>
<name>A0A6V8N491_9BACT</name>
<dbReference type="Gene3D" id="3.30.2010.10">
    <property type="entry name" value="Metalloproteases ('zincins'), catalytic domain"/>
    <property type="match status" value="1"/>
</dbReference>